<evidence type="ECO:0000256" key="8">
    <source>
        <dbReference type="ARBA" id="ARBA00023136"/>
    </source>
</evidence>
<protein>
    <submittedName>
        <fullName evidence="16">Predicted TonB dependent/ligand-gated channel</fullName>
    </submittedName>
</protein>
<dbReference type="InterPro" id="IPR010917">
    <property type="entry name" value="TonB_rcpt_CS"/>
</dbReference>
<dbReference type="InterPro" id="IPR012910">
    <property type="entry name" value="Plug_dom"/>
</dbReference>
<feature type="signal peptide" evidence="13">
    <location>
        <begin position="1"/>
        <end position="22"/>
    </location>
</feature>
<evidence type="ECO:0000256" key="6">
    <source>
        <dbReference type="ARBA" id="ARBA00022729"/>
    </source>
</evidence>
<dbReference type="Pfam" id="PF07715">
    <property type="entry name" value="Plug"/>
    <property type="match status" value="1"/>
</dbReference>
<evidence type="ECO:0000256" key="13">
    <source>
        <dbReference type="SAM" id="SignalP"/>
    </source>
</evidence>
<proteinExistence type="inferred from homology"/>
<dbReference type="EMBL" id="ACFT01000011">
    <property type="protein sequence ID" value="EEF15870.1"/>
    <property type="molecule type" value="Genomic_DNA"/>
</dbReference>
<keyword evidence="5 10" id="KW-0812">Transmembrane</keyword>
<dbReference type="InterPro" id="IPR037066">
    <property type="entry name" value="Plug_dom_sf"/>
</dbReference>
<comment type="similarity">
    <text evidence="2 10 12">Belongs to the TonB-dependent receptor family.</text>
</comment>
<evidence type="ECO:0000256" key="10">
    <source>
        <dbReference type="PROSITE-ProRule" id="PRU01360"/>
    </source>
</evidence>
<comment type="subcellular location">
    <subcellularLocation>
        <location evidence="1 10">Cell outer membrane</location>
        <topology evidence="1 10">Multi-pass membrane protein</topology>
    </subcellularLocation>
</comment>
<evidence type="ECO:0000256" key="4">
    <source>
        <dbReference type="ARBA" id="ARBA00022452"/>
    </source>
</evidence>
<organism evidence="16 17">
    <name type="scientific">Actinobacillus minor 202</name>
    <dbReference type="NCBI Taxonomy" id="591023"/>
    <lineage>
        <taxon>Bacteria</taxon>
        <taxon>Pseudomonadati</taxon>
        <taxon>Pseudomonadota</taxon>
        <taxon>Gammaproteobacteria</taxon>
        <taxon>Pasteurellales</taxon>
        <taxon>Pasteurellaceae</taxon>
        <taxon>Actinobacillus</taxon>
    </lineage>
</organism>
<evidence type="ECO:0000256" key="9">
    <source>
        <dbReference type="ARBA" id="ARBA00023237"/>
    </source>
</evidence>
<keyword evidence="8 10" id="KW-0472">Membrane</keyword>
<comment type="caution">
    <text evidence="16">The sequence shown here is derived from an EMBL/GenBank/DDBJ whole genome shotgun (WGS) entry which is preliminary data.</text>
</comment>
<keyword evidence="6 13" id="KW-0732">Signal</keyword>
<keyword evidence="3 10" id="KW-0813">Transport</keyword>
<evidence type="ECO:0000256" key="11">
    <source>
        <dbReference type="PROSITE-ProRule" id="PRU10144"/>
    </source>
</evidence>
<name>A0ABM9XI93_9PAST</name>
<keyword evidence="7 12" id="KW-0798">TonB box</keyword>
<dbReference type="InterPro" id="IPR036942">
    <property type="entry name" value="Beta-barrel_TonB_sf"/>
</dbReference>
<dbReference type="PROSITE" id="PS01156">
    <property type="entry name" value="TONB_DEPENDENT_REC_2"/>
    <property type="match status" value="1"/>
</dbReference>
<dbReference type="PROSITE" id="PS52016">
    <property type="entry name" value="TONB_DEPENDENT_REC_3"/>
    <property type="match status" value="1"/>
</dbReference>
<dbReference type="Proteomes" id="UP000003394">
    <property type="component" value="Unassembled WGS sequence"/>
</dbReference>
<evidence type="ECO:0000256" key="5">
    <source>
        <dbReference type="ARBA" id="ARBA00022692"/>
    </source>
</evidence>
<dbReference type="Gene3D" id="2.170.130.10">
    <property type="entry name" value="TonB-dependent receptor, plug domain"/>
    <property type="match status" value="1"/>
</dbReference>
<evidence type="ECO:0000256" key="1">
    <source>
        <dbReference type="ARBA" id="ARBA00004571"/>
    </source>
</evidence>
<dbReference type="InterPro" id="IPR000531">
    <property type="entry name" value="Beta-barrel_TonB"/>
</dbReference>
<dbReference type="SUPFAM" id="SSF56935">
    <property type="entry name" value="Porins"/>
    <property type="match status" value="1"/>
</dbReference>
<dbReference type="PANTHER" id="PTHR30069:SF41">
    <property type="entry name" value="HEME_HEMOPEXIN UTILIZATION PROTEIN C"/>
    <property type="match status" value="1"/>
</dbReference>
<sequence>MQFTKTKLSLAMLVALTPLAYAENSVNLGLINVVTENSGAKAKTNAVTLKDLNKSASSDLRSLLKEEPSINFGGGNGGTSQWVTIRGMGQDQIDFKVDNTSSDTPIFHHQSRFMLDPSLIKRIDVRKGAGSASAGIGATSGSIEATTVDAKDLLKEGQEFGFKLNAGVSSNKGHSQGATVYGKSGAFDAVLSGNWQTLENYKGGKGYLNKENSDTVKNSALAQRGLLAKFGIDFTENQRVALSHRQEHYHGERALREEFDFSQSYKAGTKKDLKNGQTLSNVFAGKSRGNDTYYILDANGAFIPYDENNSPRYRITSQDTTNLEWQGKNMGVVTEAKANAYRIETSRKEPSENSRTRVLTHGINLDLDSEIGQNHWLKYGVNYRHQEAKPNAIEAIARNRNSGKMVPTGVKRNQEKDALGFYLEGIWGMGPVTLTTGARYDYFKFKANSGKDVSHADFNPSVGLIWQALDNLSFNTNLNYASRSPRLFEAMLAGNTLRDVADNLRAEKARNTEIGFNYDLTENISFNGSYFWQKVKDAHAIKDNMIVNSALLRNQGYELSGAYTLGGFKFRVGVAESKPETFTFNDASLDNAVFAVATGRTWTTLISYKFEASSLEIGWKGRFVEGETGSPSRGSSSDSASIKQAGYGVNDFFASWDTSKNLKLNFEVNNAFNKNYKSHSQRAGGNSLVGAGRDFRVNVNYTF</sequence>
<evidence type="ECO:0000256" key="7">
    <source>
        <dbReference type="ARBA" id="ARBA00023077"/>
    </source>
</evidence>
<evidence type="ECO:0000256" key="3">
    <source>
        <dbReference type="ARBA" id="ARBA00022448"/>
    </source>
</evidence>
<dbReference type="InterPro" id="IPR039426">
    <property type="entry name" value="TonB-dep_rcpt-like"/>
</dbReference>
<dbReference type="PANTHER" id="PTHR30069">
    <property type="entry name" value="TONB-DEPENDENT OUTER MEMBRANE RECEPTOR"/>
    <property type="match status" value="1"/>
</dbReference>
<dbReference type="Gene3D" id="2.40.170.20">
    <property type="entry name" value="TonB-dependent receptor, beta-barrel domain"/>
    <property type="match status" value="1"/>
</dbReference>
<feature type="chain" id="PRO_5046728703" evidence="13">
    <location>
        <begin position="23"/>
        <end position="703"/>
    </location>
</feature>
<keyword evidence="17" id="KW-1185">Reference proteome</keyword>
<evidence type="ECO:0000259" key="15">
    <source>
        <dbReference type="Pfam" id="PF07715"/>
    </source>
</evidence>
<dbReference type="Pfam" id="PF00593">
    <property type="entry name" value="TonB_dep_Rec_b-barrel"/>
    <property type="match status" value="1"/>
</dbReference>
<dbReference type="CDD" id="cd01347">
    <property type="entry name" value="ligand_gated_channel"/>
    <property type="match status" value="1"/>
</dbReference>
<evidence type="ECO:0000259" key="14">
    <source>
        <dbReference type="Pfam" id="PF00593"/>
    </source>
</evidence>
<keyword evidence="9 10" id="KW-0998">Cell outer membrane</keyword>
<dbReference type="RefSeq" id="WP_005818156.1">
    <property type="nucleotide sequence ID" value="NZ_ACFT01000011.1"/>
</dbReference>
<evidence type="ECO:0000256" key="12">
    <source>
        <dbReference type="RuleBase" id="RU003357"/>
    </source>
</evidence>
<evidence type="ECO:0000313" key="16">
    <source>
        <dbReference type="EMBL" id="EEF15870.1"/>
    </source>
</evidence>
<gene>
    <name evidence="16" type="ORF">AM202_0316</name>
</gene>
<evidence type="ECO:0000313" key="17">
    <source>
        <dbReference type="Proteomes" id="UP000003394"/>
    </source>
</evidence>
<reference evidence="16 17" key="1">
    <citation type="journal article" date="2010" name="Vet. Microbiol.">
        <title>Production of haemolysins by strains of the Actinobacillus minor/porcitonsillarum complex.</title>
        <authorList>
            <person name="Arya G."/>
            <person name="Niven D.F."/>
        </authorList>
    </citation>
    <scope>NUCLEOTIDE SEQUENCE [LARGE SCALE GENOMIC DNA]</scope>
    <source>
        <strain evidence="17">strain 202</strain>
    </source>
</reference>
<feature type="short sequence motif" description="TonB C-terminal box" evidence="11">
    <location>
        <begin position="686"/>
        <end position="703"/>
    </location>
</feature>
<feature type="domain" description="TonB-dependent receptor plug" evidence="15">
    <location>
        <begin position="42"/>
        <end position="141"/>
    </location>
</feature>
<evidence type="ECO:0000256" key="2">
    <source>
        <dbReference type="ARBA" id="ARBA00009810"/>
    </source>
</evidence>
<keyword evidence="4 10" id="KW-1134">Transmembrane beta strand</keyword>
<feature type="domain" description="TonB-dependent receptor-like beta-barrel" evidence="14">
    <location>
        <begin position="273"/>
        <end position="670"/>
    </location>
</feature>
<accession>A0ABM9XI93</accession>